<dbReference type="RefSeq" id="XP_007841370.1">
    <property type="nucleotide sequence ID" value="XM_007843179.1"/>
</dbReference>
<gene>
    <name evidence="5" type="ORF">PFICI_14598</name>
</gene>
<feature type="domain" description="Glucose-methanol-choline oxidoreductase N-terminal" evidence="4">
    <location>
        <begin position="413"/>
        <end position="427"/>
    </location>
</feature>
<dbReference type="Pfam" id="PF00732">
    <property type="entry name" value="GMC_oxred_N"/>
    <property type="match status" value="1"/>
</dbReference>
<accession>W3WKF6</accession>
<dbReference type="OrthoDB" id="269227at2759"/>
<dbReference type="Gene3D" id="3.50.50.60">
    <property type="entry name" value="FAD/NAD(P)-binding domain"/>
    <property type="match status" value="2"/>
</dbReference>
<dbReference type="GeneID" id="19279611"/>
<dbReference type="InParanoid" id="W3WKF6"/>
<dbReference type="InterPro" id="IPR036188">
    <property type="entry name" value="FAD/NAD-bd_sf"/>
</dbReference>
<evidence type="ECO:0000259" key="4">
    <source>
        <dbReference type="PROSITE" id="PS00624"/>
    </source>
</evidence>
<evidence type="ECO:0000313" key="6">
    <source>
        <dbReference type="Proteomes" id="UP000030651"/>
    </source>
</evidence>
<organism evidence="5 6">
    <name type="scientific">Pestalotiopsis fici (strain W106-1 / CGMCC3.15140)</name>
    <dbReference type="NCBI Taxonomy" id="1229662"/>
    <lineage>
        <taxon>Eukaryota</taxon>
        <taxon>Fungi</taxon>
        <taxon>Dikarya</taxon>
        <taxon>Ascomycota</taxon>
        <taxon>Pezizomycotina</taxon>
        <taxon>Sordariomycetes</taxon>
        <taxon>Xylariomycetidae</taxon>
        <taxon>Amphisphaeriales</taxon>
        <taxon>Sporocadaceae</taxon>
        <taxon>Pestalotiopsis</taxon>
    </lineage>
</organism>
<keyword evidence="3" id="KW-0732">Signal</keyword>
<dbReference type="PIRSF" id="PIRSF000137">
    <property type="entry name" value="Alcohol_oxidase"/>
    <property type="match status" value="1"/>
</dbReference>
<dbReference type="KEGG" id="pfy:PFICI_14598"/>
<evidence type="ECO:0000313" key="5">
    <source>
        <dbReference type="EMBL" id="ETS73652.1"/>
    </source>
</evidence>
<dbReference type="Pfam" id="PF05199">
    <property type="entry name" value="GMC_oxred_C"/>
    <property type="match status" value="1"/>
</dbReference>
<keyword evidence="2" id="KW-0285">Flavoprotein</keyword>
<keyword evidence="2" id="KW-0274">FAD</keyword>
<dbReference type="Gene3D" id="3.30.560.10">
    <property type="entry name" value="Glucose Oxidase, domain 3"/>
    <property type="match status" value="2"/>
</dbReference>
<dbReference type="Proteomes" id="UP000030651">
    <property type="component" value="Unassembled WGS sequence"/>
</dbReference>
<dbReference type="InterPro" id="IPR000172">
    <property type="entry name" value="GMC_OxRdtase_N"/>
</dbReference>
<comment type="similarity">
    <text evidence="1">Belongs to the GMC oxidoreductase family.</text>
</comment>
<protein>
    <recommendedName>
        <fullName evidence="4">Glucose-methanol-choline oxidoreductase N-terminal domain-containing protein</fullName>
    </recommendedName>
</protein>
<dbReference type="InterPro" id="IPR012132">
    <property type="entry name" value="GMC_OxRdtase"/>
</dbReference>
<dbReference type="GO" id="GO:0016614">
    <property type="term" value="F:oxidoreductase activity, acting on CH-OH group of donors"/>
    <property type="evidence" value="ECO:0007669"/>
    <property type="project" value="InterPro"/>
</dbReference>
<evidence type="ECO:0000256" key="3">
    <source>
        <dbReference type="SAM" id="SignalP"/>
    </source>
</evidence>
<feature type="chain" id="PRO_5004833508" description="Glucose-methanol-choline oxidoreductase N-terminal domain-containing protein" evidence="3">
    <location>
        <begin position="21"/>
        <end position="707"/>
    </location>
</feature>
<name>W3WKF6_PESFW</name>
<feature type="binding site" evidence="2">
    <location>
        <position position="356"/>
    </location>
    <ligand>
        <name>FAD</name>
        <dbReference type="ChEBI" id="CHEBI:57692"/>
    </ligand>
</feature>
<dbReference type="eggNOG" id="KOG1238">
    <property type="taxonomic scope" value="Eukaryota"/>
</dbReference>
<dbReference type="Pfam" id="PF13450">
    <property type="entry name" value="NAD_binding_8"/>
    <property type="match status" value="1"/>
</dbReference>
<dbReference type="EMBL" id="KI912121">
    <property type="protein sequence ID" value="ETS73652.1"/>
    <property type="molecule type" value="Genomic_DNA"/>
</dbReference>
<dbReference type="InterPro" id="IPR007867">
    <property type="entry name" value="GMC_OxRtase_C"/>
</dbReference>
<dbReference type="STRING" id="1229662.W3WKF6"/>
<dbReference type="SUPFAM" id="SSF54373">
    <property type="entry name" value="FAD-linked reductases, C-terminal domain"/>
    <property type="match status" value="1"/>
</dbReference>
<reference evidence="6" key="1">
    <citation type="journal article" date="2015" name="BMC Genomics">
        <title>Genomic and transcriptomic analysis of the endophytic fungus Pestalotiopsis fici reveals its lifestyle and high potential for synthesis of natural products.</title>
        <authorList>
            <person name="Wang X."/>
            <person name="Zhang X."/>
            <person name="Liu L."/>
            <person name="Xiang M."/>
            <person name="Wang W."/>
            <person name="Sun X."/>
            <person name="Che Y."/>
            <person name="Guo L."/>
            <person name="Liu G."/>
            <person name="Guo L."/>
            <person name="Wang C."/>
            <person name="Yin W.B."/>
            <person name="Stadler M."/>
            <person name="Zhang X."/>
            <person name="Liu X."/>
        </authorList>
    </citation>
    <scope>NUCLEOTIDE SEQUENCE [LARGE SCALE GENOMIC DNA]</scope>
    <source>
        <strain evidence="6">W106-1 / CGMCC3.15140</strain>
    </source>
</reference>
<proteinExistence type="inferred from homology"/>
<feature type="signal peptide" evidence="3">
    <location>
        <begin position="1"/>
        <end position="20"/>
    </location>
</feature>
<dbReference type="OMA" id="HDLWIGG"/>
<sequence length="707" mass="75970">MKSFAFAALVSACGYLGTTSASVAVNITVPRDMPSNSYPPNGPQLTPGPPPNETYEYIVVGSGAGGSPVAARLALAGHSVLLIDAGADHGRMREVEVPALSIWASERSDLSWAFFTHHYEGEEQAVRDRKMTYRTESGDFYSGTNPPEGAERLGNYYPRVGGLGGCTEHNAMLSILPANNDWDYIKNLTGDSNWDAQNMRNYYKKLENNQYILPNDPTAHGYGGWLSTQLTPIILVAQDLKIISLVVAAASAIGVNTDDLVGKVSDLVDGLLGAILPGSPSLLGLVDGLGKLLLNDINNDSPTRDSDTALAQIPLAMHSPDYRRSSPRDWVYDIATATNSDGSRKYKLDIALNTLVSKVTFDNATSSGKPKANGVEYLYGESLYRADPRSDLEGDGGVAGSVSATREVIVSGGTFNTPQILKLSGIGPADELARFDIPVVKDLPGVGTNLQDRYELGVSGEAPSNFFILSGCTFLEGDEDPCYDKWVDGVGALKGSYTTGGIALGLFTRSSVAEADHDLWVGGIPGLFQGYFPGYSKTVIGEKNHWTWLVLKAHSRNNAGTVNLTSTNPRDTPKITFNSFYEGAEGAEKDIQAVLEGMRFGIQAFDNLIPLDGDFERIWPPPEVSSDDDLRQWIQDESWGHHASCSAPIGADDDPMAVLDGQFRVRGVDGLRVVDASVFPKIIGTFPVLGFYMMAEKAADDILADAT</sequence>
<comment type="cofactor">
    <cofactor evidence="2">
        <name>FAD</name>
        <dbReference type="ChEBI" id="CHEBI:57692"/>
    </cofactor>
</comment>
<dbReference type="PANTHER" id="PTHR11552">
    <property type="entry name" value="GLUCOSE-METHANOL-CHOLINE GMC OXIDOREDUCTASE"/>
    <property type="match status" value="1"/>
</dbReference>
<keyword evidence="6" id="KW-1185">Reference proteome</keyword>
<dbReference type="PANTHER" id="PTHR11552:SF213">
    <property type="entry name" value="DEHYDROGENASE, PUTATIVE-RELATED"/>
    <property type="match status" value="1"/>
</dbReference>
<dbReference type="AlphaFoldDB" id="W3WKF6"/>
<evidence type="ECO:0000256" key="1">
    <source>
        <dbReference type="ARBA" id="ARBA00010790"/>
    </source>
</evidence>
<dbReference type="PROSITE" id="PS00624">
    <property type="entry name" value="GMC_OXRED_2"/>
    <property type="match status" value="1"/>
</dbReference>
<evidence type="ECO:0000256" key="2">
    <source>
        <dbReference type="PIRSR" id="PIRSR000137-2"/>
    </source>
</evidence>
<dbReference type="GO" id="GO:0050660">
    <property type="term" value="F:flavin adenine dinucleotide binding"/>
    <property type="evidence" value="ECO:0007669"/>
    <property type="project" value="InterPro"/>
</dbReference>
<dbReference type="SUPFAM" id="SSF51905">
    <property type="entry name" value="FAD/NAD(P)-binding domain"/>
    <property type="match status" value="1"/>
</dbReference>
<dbReference type="HOGENOM" id="CLU_002865_4_1_1"/>